<sequence>MEPLQNELAASKNLSLPLDIPSDYGKFWSLKNVDGGSGNIASVDKNYTSCNQGGGPSMVSDCFSALAKMTKNGAINSDFEYVPYISLDGSYIGAEALSLVRILPSSFIPKADYKSTNQVSGNCSIKVIYDVDWWPDYCERSITYLEVIAAAQTVIAAAQTVIAAAQTVIDCCTNKDGVLSGTQNIRNGLYACGSHLEISPVG</sequence>
<dbReference type="Proteomes" id="UP001358417">
    <property type="component" value="Unassembled WGS sequence"/>
</dbReference>
<evidence type="ECO:0000313" key="1">
    <source>
        <dbReference type="EMBL" id="KAK5049403.1"/>
    </source>
</evidence>
<comment type="caution">
    <text evidence="1">The sequence shown here is derived from an EMBL/GenBank/DDBJ whole genome shotgun (WGS) entry which is preliminary data.</text>
</comment>
<name>A0AAV9N5L5_9EURO</name>
<dbReference type="GeneID" id="89972510"/>
<accession>A0AAV9N5L5</accession>
<protein>
    <submittedName>
        <fullName evidence="1">Uncharacterized protein</fullName>
    </submittedName>
</protein>
<dbReference type="AlphaFoldDB" id="A0AAV9N5L5"/>
<proteinExistence type="predicted"/>
<keyword evidence="2" id="KW-1185">Reference proteome</keyword>
<gene>
    <name evidence="1" type="ORF">LTR84_004332</name>
</gene>
<dbReference type="EMBL" id="JAVRRD010000019">
    <property type="protein sequence ID" value="KAK5049403.1"/>
    <property type="molecule type" value="Genomic_DNA"/>
</dbReference>
<evidence type="ECO:0000313" key="2">
    <source>
        <dbReference type="Proteomes" id="UP001358417"/>
    </source>
</evidence>
<reference evidence="1 2" key="1">
    <citation type="submission" date="2023-08" db="EMBL/GenBank/DDBJ databases">
        <title>Black Yeasts Isolated from many extreme environments.</title>
        <authorList>
            <person name="Coleine C."/>
            <person name="Stajich J.E."/>
            <person name="Selbmann L."/>
        </authorList>
    </citation>
    <scope>NUCLEOTIDE SEQUENCE [LARGE SCALE GENOMIC DNA]</scope>
    <source>
        <strain evidence="1 2">CCFEE 5792</strain>
    </source>
</reference>
<dbReference type="RefSeq" id="XP_064704448.1">
    <property type="nucleotide sequence ID" value="XM_064847909.1"/>
</dbReference>
<organism evidence="1 2">
    <name type="scientific">Exophiala bonariae</name>
    <dbReference type="NCBI Taxonomy" id="1690606"/>
    <lineage>
        <taxon>Eukaryota</taxon>
        <taxon>Fungi</taxon>
        <taxon>Dikarya</taxon>
        <taxon>Ascomycota</taxon>
        <taxon>Pezizomycotina</taxon>
        <taxon>Eurotiomycetes</taxon>
        <taxon>Chaetothyriomycetidae</taxon>
        <taxon>Chaetothyriales</taxon>
        <taxon>Herpotrichiellaceae</taxon>
        <taxon>Exophiala</taxon>
    </lineage>
</organism>